<protein>
    <submittedName>
        <fullName evidence="2">Uncharacterized protein</fullName>
    </submittedName>
</protein>
<accession>A0A7R8WFK8</accession>
<reference evidence="2" key="1">
    <citation type="submission" date="2020-11" db="EMBL/GenBank/DDBJ databases">
        <authorList>
            <person name="Tran Van P."/>
        </authorList>
    </citation>
    <scope>NUCLEOTIDE SEQUENCE</scope>
</reference>
<dbReference type="AlphaFoldDB" id="A0A7R8WFK8"/>
<gene>
    <name evidence="2" type="ORF">CTOB1V02_LOCUS8579</name>
</gene>
<evidence type="ECO:0000313" key="2">
    <source>
        <dbReference type="EMBL" id="CAD7230723.1"/>
    </source>
</evidence>
<dbReference type="EMBL" id="OB662904">
    <property type="protein sequence ID" value="CAD7230723.1"/>
    <property type="molecule type" value="Genomic_DNA"/>
</dbReference>
<sequence length="278" mass="30462">MIIERDTSYWTQSPSPGQPGSQPPAPGAASGFEIGISGKADVSPRTIPSISPSPYEMRERAGGDGALAAAVVLCWPVEHLLEVFLPPRSSSSMSSNSKMWIIPVSFQLKGSSPRFRVVTSFDISFVSSLSTIPFLEQNVNISSFLAVCEQWLGRYFGTEIRSFDSHLLFVPKRAELNGYCLLDAARQSDFSNAKKFLSPSSVRFLHPETGDTALGKFFGRNQEGNFCIPARMWVLPLHGASEKACRSNEVGMPTFNVVHAPAKMSALEGWNRRVPKCL</sequence>
<proteinExistence type="predicted"/>
<feature type="region of interest" description="Disordered" evidence="1">
    <location>
        <begin position="1"/>
        <end position="33"/>
    </location>
</feature>
<name>A0A7R8WFK8_9CRUS</name>
<organism evidence="2">
    <name type="scientific">Cyprideis torosa</name>
    <dbReference type="NCBI Taxonomy" id="163714"/>
    <lineage>
        <taxon>Eukaryota</taxon>
        <taxon>Metazoa</taxon>
        <taxon>Ecdysozoa</taxon>
        <taxon>Arthropoda</taxon>
        <taxon>Crustacea</taxon>
        <taxon>Oligostraca</taxon>
        <taxon>Ostracoda</taxon>
        <taxon>Podocopa</taxon>
        <taxon>Podocopida</taxon>
        <taxon>Cytherocopina</taxon>
        <taxon>Cytheroidea</taxon>
        <taxon>Cytherideidae</taxon>
        <taxon>Cyprideis</taxon>
    </lineage>
</organism>
<evidence type="ECO:0000256" key="1">
    <source>
        <dbReference type="SAM" id="MobiDB-lite"/>
    </source>
</evidence>